<organism evidence="4 5">
    <name type="scientific">Exophiala bonariae</name>
    <dbReference type="NCBI Taxonomy" id="1690606"/>
    <lineage>
        <taxon>Eukaryota</taxon>
        <taxon>Fungi</taxon>
        <taxon>Dikarya</taxon>
        <taxon>Ascomycota</taxon>
        <taxon>Pezizomycotina</taxon>
        <taxon>Eurotiomycetes</taxon>
        <taxon>Chaetothyriomycetidae</taxon>
        <taxon>Chaetothyriales</taxon>
        <taxon>Herpotrichiellaceae</taxon>
        <taxon>Exophiala</taxon>
    </lineage>
</organism>
<dbReference type="InterPro" id="IPR056884">
    <property type="entry name" value="NPHP3-like_N"/>
</dbReference>
<dbReference type="PANTHER" id="PTHR10039">
    <property type="entry name" value="AMELOGENIN"/>
    <property type="match status" value="1"/>
</dbReference>
<dbReference type="InterPro" id="IPR007111">
    <property type="entry name" value="NACHT_NTPase"/>
</dbReference>
<dbReference type="PANTHER" id="PTHR10039:SF5">
    <property type="entry name" value="NACHT DOMAIN-CONTAINING PROTEIN"/>
    <property type="match status" value="1"/>
</dbReference>
<dbReference type="AlphaFoldDB" id="A0AAV9N5J3"/>
<evidence type="ECO:0000313" key="5">
    <source>
        <dbReference type="Proteomes" id="UP001358417"/>
    </source>
</evidence>
<dbReference type="InterPro" id="IPR027417">
    <property type="entry name" value="P-loop_NTPase"/>
</dbReference>
<evidence type="ECO:0000259" key="3">
    <source>
        <dbReference type="PROSITE" id="PS50837"/>
    </source>
</evidence>
<feature type="domain" description="NACHT" evidence="3">
    <location>
        <begin position="144"/>
        <end position="303"/>
    </location>
</feature>
<evidence type="ECO:0000313" key="4">
    <source>
        <dbReference type="EMBL" id="KAK5050052.1"/>
    </source>
</evidence>
<dbReference type="EMBL" id="JAVRRD010000018">
    <property type="protein sequence ID" value="KAK5050052.1"/>
    <property type="molecule type" value="Genomic_DNA"/>
</dbReference>
<dbReference type="Gene3D" id="3.40.50.300">
    <property type="entry name" value="P-loop containing nucleotide triphosphate hydrolases"/>
    <property type="match status" value="1"/>
</dbReference>
<dbReference type="GeneID" id="89972351"/>
<sequence length="880" mass="101208">MDDLRERCTISENSCLEAVSAASGTIKADIEDLFKRVENLKFSNERETELLTTFQASHTQVLLKVSTELGQIASRSQQQYDEKLERAQQVILDSLNFPGMRSRYDQVNDAEYKTFTWILNPPSDQELPCDSFIQWINSRAGENPIYWISGKPGSGKSTLMRYISETIGAEHLHEWSQGQEVLQAKFFSWNPGHGEEKSFHGILRSLLYQLLEIKRHLIQWVVTPERWRAALASHSRADDWGARSLRKAFDDFLSIQLSDAKILLFIDGLDEVYGDDERRQEVLDFVFAATQHDNIKICLSSRPWTMFEDAFETCARLRLEKLTQGDIEKYVFGKLKSDARFLQLCSYSTTNADQLMQDIAGRAEGVFLWIKLVVMEMLRRTRDGESICTLQKKLDGIPADLDLYFRRMLESIDPEYREEASTFLQLILQKSAVERYIAHRSGWTALSLSFAEEGDSRFALKPGYEFSALNMMDMEGWAFNLDQMKRRINSRCLGLLECHDQLDERFNRIYGPEVKFLHRSLADFLRTSTSTALLHQYTGGEYDVTSYEACVWGTLAFVFGRLDTDHLTFFPAVKSGLVPIELEPLHTLCEMISEELQPHDSVTYRFVKLIGSIVPLIEKNEALRHRLDMFSRRRHPLVDNILQWDMRVPPPIVVLGTQYHWKNVLLARLTSDIVRNGVGRPLLLFALGDPELTGFNQTIWDKRLWTMRFLLRLGANPNEVYKGTSVFCEIMIILSASNPVFWYQLELMRLLTSHGASESIPEECMIHTEERNMPVGFQANYTKTMSIGEFMKGKDQIQSRVTEADGSAYSCVEFLRVCKRYEDRELDELAALFVERREALSSKKSESAAKGRKRRETAGKGKSYVDIGGQQGRKRIKMGN</sequence>
<proteinExistence type="predicted"/>
<name>A0AAV9N5J3_9EURO</name>
<reference evidence="4 5" key="1">
    <citation type="submission" date="2023-08" db="EMBL/GenBank/DDBJ databases">
        <title>Black Yeasts Isolated from many extreme environments.</title>
        <authorList>
            <person name="Coleine C."/>
            <person name="Stajich J.E."/>
            <person name="Selbmann L."/>
        </authorList>
    </citation>
    <scope>NUCLEOTIDE SEQUENCE [LARGE SCALE GENOMIC DNA]</scope>
    <source>
        <strain evidence="4 5">CCFEE 5792</strain>
    </source>
</reference>
<dbReference type="CDD" id="cd02019">
    <property type="entry name" value="NK"/>
    <property type="match status" value="1"/>
</dbReference>
<comment type="caution">
    <text evidence="4">The sequence shown here is derived from an EMBL/GenBank/DDBJ whole genome shotgun (WGS) entry which is preliminary data.</text>
</comment>
<keyword evidence="5" id="KW-1185">Reference proteome</keyword>
<accession>A0AAV9N5J3</accession>
<protein>
    <recommendedName>
        <fullName evidence="3">NACHT domain-containing protein</fullName>
    </recommendedName>
</protein>
<dbReference type="InterPro" id="IPR056693">
    <property type="entry name" value="DUF7791"/>
</dbReference>
<dbReference type="Proteomes" id="UP001358417">
    <property type="component" value="Unassembled WGS sequence"/>
</dbReference>
<dbReference type="SUPFAM" id="SSF52540">
    <property type="entry name" value="P-loop containing nucleoside triphosphate hydrolases"/>
    <property type="match status" value="1"/>
</dbReference>
<dbReference type="PROSITE" id="PS50837">
    <property type="entry name" value="NACHT"/>
    <property type="match status" value="1"/>
</dbReference>
<gene>
    <name evidence="4" type="ORF">LTR84_004172</name>
</gene>
<evidence type="ECO:0000256" key="2">
    <source>
        <dbReference type="SAM" id="MobiDB-lite"/>
    </source>
</evidence>
<dbReference type="Pfam" id="PF24883">
    <property type="entry name" value="NPHP3_N"/>
    <property type="match status" value="1"/>
</dbReference>
<dbReference type="Pfam" id="PF25053">
    <property type="entry name" value="DUF7791"/>
    <property type="match status" value="1"/>
</dbReference>
<feature type="region of interest" description="Disordered" evidence="2">
    <location>
        <begin position="841"/>
        <end position="880"/>
    </location>
</feature>
<dbReference type="RefSeq" id="XP_064704862.1">
    <property type="nucleotide sequence ID" value="XM_064847750.1"/>
</dbReference>
<evidence type="ECO:0000256" key="1">
    <source>
        <dbReference type="ARBA" id="ARBA00022737"/>
    </source>
</evidence>
<keyword evidence="1" id="KW-0677">Repeat</keyword>